<accession>A0A6G0XLX8</accession>
<dbReference type="EMBL" id="VJMJ01000039">
    <property type="protein sequence ID" value="KAF0741221.1"/>
    <property type="molecule type" value="Genomic_DNA"/>
</dbReference>
<proteinExistence type="predicted"/>
<dbReference type="AlphaFoldDB" id="A0A6G0XLX8"/>
<name>A0A6G0XLX8_9STRA</name>
<gene>
    <name evidence="1" type="ORF">Ae201684_003555</name>
</gene>
<reference evidence="1 2" key="1">
    <citation type="submission" date="2019-07" db="EMBL/GenBank/DDBJ databases">
        <title>Genomics analysis of Aphanomyces spp. identifies a new class of oomycete effector associated with host adaptation.</title>
        <authorList>
            <person name="Gaulin E."/>
        </authorList>
    </citation>
    <scope>NUCLEOTIDE SEQUENCE [LARGE SCALE GENOMIC DNA]</scope>
    <source>
        <strain evidence="1 2">ATCC 201684</strain>
    </source>
</reference>
<comment type="caution">
    <text evidence="1">The sequence shown here is derived from an EMBL/GenBank/DDBJ whole genome shotgun (WGS) entry which is preliminary data.</text>
</comment>
<dbReference type="Proteomes" id="UP000481153">
    <property type="component" value="Unassembled WGS sequence"/>
</dbReference>
<evidence type="ECO:0008006" key="3">
    <source>
        <dbReference type="Google" id="ProtNLM"/>
    </source>
</evidence>
<protein>
    <recommendedName>
        <fullName evidence="3">Core-binding (CB) domain-containing protein</fullName>
    </recommendedName>
</protein>
<keyword evidence="2" id="KW-1185">Reference proteome</keyword>
<evidence type="ECO:0000313" key="2">
    <source>
        <dbReference type="Proteomes" id="UP000481153"/>
    </source>
</evidence>
<dbReference type="VEuPathDB" id="FungiDB:AeMF1_011981"/>
<sequence>MSDLSGFTVEAARRNRISEATRQGYTSGINQVIKWAKLVGKDNLVMMTSGDECMETLNLRVFLYRDFLDFIVWVIREKSVQVGTLNSYRSAVKSLYKDQNIDLPEEYGEDMKMIFCGIRKTVAQNLQSGDKNFTGKRPLKFLDYESLCKESLALSDSGFTHLYLILSWNLMCRSKSTETITFDHISPQNDAIGFTFHKTKQPKMVARA</sequence>
<organism evidence="1 2">
    <name type="scientific">Aphanomyces euteiches</name>
    <dbReference type="NCBI Taxonomy" id="100861"/>
    <lineage>
        <taxon>Eukaryota</taxon>
        <taxon>Sar</taxon>
        <taxon>Stramenopiles</taxon>
        <taxon>Oomycota</taxon>
        <taxon>Saprolegniomycetes</taxon>
        <taxon>Saprolegniales</taxon>
        <taxon>Verrucalvaceae</taxon>
        <taxon>Aphanomyces</taxon>
    </lineage>
</organism>
<evidence type="ECO:0000313" key="1">
    <source>
        <dbReference type="EMBL" id="KAF0741221.1"/>
    </source>
</evidence>